<proteinExistence type="predicted"/>
<organism evidence="2 3">
    <name type="scientific">Chitinophaga flava</name>
    <dbReference type="NCBI Taxonomy" id="2259036"/>
    <lineage>
        <taxon>Bacteria</taxon>
        <taxon>Pseudomonadati</taxon>
        <taxon>Bacteroidota</taxon>
        <taxon>Chitinophagia</taxon>
        <taxon>Chitinophagales</taxon>
        <taxon>Chitinophagaceae</taxon>
        <taxon>Chitinophaga</taxon>
    </lineage>
</organism>
<dbReference type="AlphaFoldDB" id="A0A365Y0E4"/>
<gene>
    <name evidence="2" type="ORF">DF182_04120</name>
</gene>
<evidence type="ECO:0000256" key="1">
    <source>
        <dbReference type="SAM" id="MobiDB-lite"/>
    </source>
</evidence>
<accession>A0A365Y0E4</accession>
<comment type="caution">
    <text evidence="2">The sequence shown here is derived from an EMBL/GenBank/DDBJ whole genome shotgun (WGS) entry which is preliminary data.</text>
</comment>
<dbReference type="EMBL" id="QFFJ01000001">
    <property type="protein sequence ID" value="RBL91798.1"/>
    <property type="molecule type" value="Genomic_DNA"/>
</dbReference>
<reference evidence="2 3" key="1">
    <citation type="submission" date="2018-05" db="EMBL/GenBank/DDBJ databases">
        <title>Chitinophaga sp. K3CV102501T nov., isolated from isolated from a monsoon evergreen broad-leaved forest soil.</title>
        <authorList>
            <person name="Lv Y."/>
        </authorList>
    </citation>
    <scope>NUCLEOTIDE SEQUENCE [LARGE SCALE GENOMIC DNA]</scope>
    <source>
        <strain evidence="2 3">GDMCC 1.1325</strain>
    </source>
</reference>
<name>A0A365Y0E4_9BACT</name>
<feature type="region of interest" description="Disordered" evidence="1">
    <location>
        <begin position="1"/>
        <end position="67"/>
    </location>
</feature>
<protein>
    <submittedName>
        <fullName evidence="2">Uncharacterized protein</fullName>
    </submittedName>
</protein>
<keyword evidence="3" id="KW-1185">Reference proteome</keyword>
<dbReference type="RefSeq" id="WP_113614398.1">
    <property type="nucleotide sequence ID" value="NZ_QFFJ01000001.1"/>
</dbReference>
<evidence type="ECO:0000313" key="2">
    <source>
        <dbReference type="EMBL" id="RBL91798.1"/>
    </source>
</evidence>
<sequence length="67" mass="7588">MPANDRPTGPDRSKEHKKVTEDDPLKNVSPHNKHKEEEQKRAAEDIPEQTSIDDEELAGDEPLSEDL</sequence>
<feature type="compositionally biased region" description="Acidic residues" evidence="1">
    <location>
        <begin position="45"/>
        <end position="67"/>
    </location>
</feature>
<feature type="compositionally biased region" description="Basic and acidic residues" evidence="1">
    <location>
        <begin position="8"/>
        <end position="25"/>
    </location>
</feature>
<dbReference type="Proteomes" id="UP000253410">
    <property type="component" value="Unassembled WGS sequence"/>
</dbReference>
<feature type="compositionally biased region" description="Basic and acidic residues" evidence="1">
    <location>
        <begin position="34"/>
        <end position="44"/>
    </location>
</feature>
<dbReference type="OrthoDB" id="9903030at2"/>
<evidence type="ECO:0000313" key="3">
    <source>
        <dbReference type="Proteomes" id="UP000253410"/>
    </source>
</evidence>